<dbReference type="PANTHER" id="PTHR43792">
    <property type="entry name" value="GNAT FAMILY, PUTATIVE (AFU_ORTHOLOGUE AFUA_3G00765)-RELATED-RELATED"/>
    <property type="match status" value="1"/>
</dbReference>
<gene>
    <name evidence="2" type="ORF">DN757_22670</name>
</gene>
<dbReference type="Pfam" id="PF13302">
    <property type="entry name" value="Acetyltransf_3"/>
    <property type="match status" value="1"/>
</dbReference>
<dbReference type="EMBL" id="QKWW01000069">
    <property type="protein sequence ID" value="PZT53500.1"/>
    <property type="molecule type" value="Genomic_DNA"/>
</dbReference>
<accession>A0A2W6P194</accession>
<organism evidence="2 3">
    <name type="scientific">Paenibacillus silvae</name>
    <dbReference type="NCBI Taxonomy" id="1325358"/>
    <lineage>
        <taxon>Bacteria</taxon>
        <taxon>Bacillati</taxon>
        <taxon>Bacillota</taxon>
        <taxon>Bacilli</taxon>
        <taxon>Bacillales</taxon>
        <taxon>Paenibacillaceae</taxon>
        <taxon>Paenibacillus</taxon>
    </lineage>
</organism>
<name>A0A2W6P194_9BACL</name>
<dbReference type="PROSITE" id="PS51186">
    <property type="entry name" value="GNAT"/>
    <property type="match status" value="1"/>
</dbReference>
<evidence type="ECO:0000259" key="1">
    <source>
        <dbReference type="PROSITE" id="PS51186"/>
    </source>
</evidence>
<keyword evidence="2" id="KW-0808">Transferase</keyword>
<dbReference type="InterPro" id="IPR051531">
    <property type="entry name" value="N-acetyltransferase"/>
</dbReference>
<dbReference type="GO" id="GO:0005737">
    <property type="term" value="C:cytoplasm"/>
    <property type="evidence" value="ECO:0007669"/>
    <property type="project" value="TreeGrafter"/>
</dbReference>
<protein>
    <submittedName>
        <fullName evidence="2">N-acetyltransferase</fullName>
    </submittedName>
</protein>
<dbReference type="GO" id="GO:0008999">
    <property type="term" value="F:protein-N-terminal-alanine acetyltransferase activity"/>
    <property type="evidence" value="ECO:0007669"/>
    <property type="project" value="TreeGrafter"/>
</dbReference>
<dbReference type="SUPFAM" id="SSF55729">
    <property type="entry name" value="Acyl-CoA N-acyltransferases (Nat)"/>
    <property type="match status" value="1"/>
</dbReference>
<proteinExistence type="predicted"/>
<dbReference type="AlphaFoldDB" id="A0A2W6P194"/>
<evidence type="ECO:0000313" key="3">
    <source>
        <dbReference type="Proteomes" id="UP000249204"/>
    </source>
</evidence>
<feature type="domain" description="N-acetyltransferase" evidence="1">
    <location>
        <begin position="12"/>
        <end position="165"/>
    </location>
</feature>
<dbReference type="Proteomes" id="UP000249204">
    <property type="component" value="Unassembled WGS sequence"/>
</dbReference>
<dbReference type="InterPro" id="IPR000182">
    <property type="entry name" value="GNAT_dom"/>
</dbReference>
<reference evidence="2 3" key="1">
    <citation type="submission" date="2018-06" db="EMBL/GenBank/DDBJ databases">
        <title>Isolation of heavy metals resistant Paenibacillus silvae NC2 from Gold-Copper mine in ZiJin, China.</title>
        <authorList>
            <person name="Xu J."/>
            <person name="Mazhar H.S."/>
            <person name="Rensing C."/>
        </authorList>
    </citation>
    <scope>NUCLEOTIDE SEQUENCE [LARGE SCALE GENOMIC DNA]</scope>
    <source>
        <strain evidence="2 3">NC2</strain>
    </source>
</reference>
<dbReference type="PANTHER" id="PTHR43792:SF9">
    <property type="entry name" value="RIBOSOMAL-PROTEIN-ALANINE ACETYLTRANSFERASE"/>
    <property type="match status" value="1"/>
</dbReference>
<dbReference type="InterPro" id="IPR016181">
    <property type="entry name" value="Acyl_CoA_acyltransferase"/>
</dbReference>
<dbReference type="Gene3D" id="3.40.630.30">
    <property type="match status" value="1"/>
</dbReference>
<comment type="caution">
    <text evidence="2">The sequence shown here is derived from an EMBL/GenBank/DDBJ whole genome shotgun (WGS) entry which is preliminary data.</text>
</comment>
<sequence>MTIFPPIETKRLYLRELTLADRESVFQHFANPNVTRFMDIDPCCHMEEAEEIIQFHIQDPGCRYGIFNKMHNRFIGTAGYHCWNPNSPSSAEIGFDLSPSYWGQGLMQEALEAMIPVGWNVMNLDWVEATVEQENTQSQRLLDKLKFVKSDELQQGLFYYTLHRESIISD</sequence>
<evidence type="ECO:0000313" key="2">
    <source>
        <dbReference type="EMBL" id="PZT53500.1"/>
    </source>
</evidence>
<dbReference type="RefSeq" id="WP_111272441.1">
    <property type="nucleotide sequence ID" value="NZ_QKWW01000069.1"/>
</dbReference>